<evidence type="ECO:0008006" key="3">
    <source>
        <dbReference type="Google" id="ProtNLM"/>
    </source>
</evidence>
<protein>
    <recommendedName>
        <fullName evidence="3">Prophage pi2 protein 38</fullName>
    </recommendedName>
</protein>
<organism evidence="1 2">
    <name type="scientific">Lysinibacillus odysseyi 34hs-1 = NBRC 100172</name>
    <dbReference type="NCBI Taxonomy" id="1220589"/>
    <lineage>
        <taxon>Bacteria</taxon>
        <taxon>Bacillati</taxon>
        <taxon>Bacillota</taxon>
        <taxon>Bacilli</taxon>
        <taxon>Bacillales</taxon>
        <taxon>Bacillaceae</taxon>
        <taxon>Lysinibacillus</taxon>
    </lineage>
</organism>
<evidence type="ECO:0000313" key="2">
    <source>
        <dbReference type="Proteomes" id="UP000030437"/>
    </source>
</evidence>
<dbReference type="OrthoDB" id="2061576at2"/>
<dbReference type="Proteomes" id="UP000030437">
    <property type="component" value="Unassembled WGS sequence"/>
</dbReference>
<dbReference type="AlphaFoldDB" id="A0A0A3IVB3"/>
<keyword evidence="2" id="KW-1185">Reference proteome</keyword>
<name>A0A0A3IVB3_9BACI</name>
<reference evidence="1 2" key="1">
    <citation type="submission" date="2014-02" db="EMBL/GenBank/DDBJ databases">
        <title>Draft genome sequence of Lysinibacillus odysseyi NBRC 100172.</title>
        <authorList>
            <person name="Zhang F."/>
            <person name="Wang G."/>
            <person name="Zhang L."/>
        </authorList>
    </citation>
    <scope>NUCLEOTIDE SEQUENCE [LARGE SCALE GENOMIC DNA]</scope>
    <source>
        <strain evidence="1 2">NBRC 100172</strain>
    </source>
</reference>
<gene>
    <name evidence="1" type="ORF">CD32_01280</name>
</gene>
<comment type="caution">
    <text evidence="1">The sequence shown here is derived from an EMBL/GenBank/DDBJ whole genome shotgun (WGS) entry which is preliminary data.</text>
</comment>
<evidence type="ECO:0000313" key="1">
    <source>
        <dbReference type="EMBL" id="KGR88724.1"/>
    </source>
</evidence>
<accession>A0A0A3IVB3</accession>
<dbReference type="STRING" id="1220589.CD32_01280"/>
<dbReference type="eggNOG" id="ENOG5032Z0X">
    <property type="taxonomic scope" value="Bacteria"/>
</dbReference>
<dbReference type="RefSeq" id="WP_036150377.1">
    <property type="nucleotide sequence ID" value="NZ_AVCX01000026.1"/>
</dbReference>
<dbReference type="EMBL" id="JPVP01000037">
    <property type="protein sequence ID" value="KGR88724.1"/>
    <property type="molecule type" value="Genomic_DNA"/>
</dbReference>
<sequence>MTLTLPQLAQKLNAIYPTAYSHFKSGQPLPFICYLVVSGDTFAADNTVLTESTYVDIELYSATKNLAAEKKIKDMLKENELPWSYDEIFIEDEGVFKCTFSTKLIN</sequence>
<proteinExistence type="predicted"/>